<evidence type="ECO:0000313" key="2">
    <source>
        <dbReference type="Proteomes" id="UP000188268"/>
    </source>
</evidence>
<keyword evidence="2" id="KW-1185">Reference proteome</keyword>
<protein>
    <submittedName>
        <fullName evidence="1">Uncharacterized protein</fullName>
    </submittedName>
</protein>
<dbReference type="AlphaFoldDB" id="A0A1R3IUJ6"/>
<comment type="caution">
    <text evidence="1">The sequence shown here is derived from an EMBL/GenBank/DDBJ whole genome shotgun (WGS) entry which is preliminary data.</text>
</comment>
<dbReference type="EMBL" id="AWWV01009502">
    <property type="protein sequence ID" value="OMO86180.1"/>
    <property type="molecule type" value="Genomic_DNA"/>
</dbReference>
<reference evidence="1 2" key="1">
    <citation type="submission" date="2013-09" db="EMBL/GenBank/DDBJ databases">
        <title>Corchorus capsularis genome sequencing.</title>
        <authorList>
            <person name="Alam M."/>
            <person name="Haque M.S."/>
            <person name="Islam M.S."/>
            <person name="Emdad E.M."/>
            <person name="Islam M.M."/>
            <person name="Ahmed B."/>
            <person name="Halim A."/>
            <person name="Hossen Q.M.M."/>
            <person name="Hossain M.Z."/>
            <person name="Ahmed R."/>
            <person name="Khan M.M."/>
            <person name="Islam R."/>
            <person name="Rashid M.M."/>
            <person name="Khan S.A."/>
            <person name="Rahman M.S."/>
            <person name="Alam M."/>
        </authorList>
    </citation>
    <scope>NUCLEOTIDE SEQUENCE [LARGE SCALE GENOMIC DNA]</scope>
    <source>
        <strain evidence="2">cv. CVL-1</strain>
        <tissue evidence="1">Whole seedling</tissue>
    </source>
</reference>
<sequence>MEPSLMPINNGDDLWVRIAAAPCEKWPGSFFETGAGQSSV</sequence>
<name>A0A1R3IUJ6_COCAP</name>
<proteinExistence type="predicted"/>
<gene>
    <name evidence="1" type="ORF">CCACVL1_09750</name>
</gene>
<organism evidence="1 2">
    <name type="scientific">Corchorus capsularis</name>
    <name type="common">Jute</name>
    <dbReference type="NCBI Taxonomy" id="210143"/>
    <lineage>
        <taxon>Eukaryota</taxon>
        <taxon>Viridiplantae</taxon>
        <taxon>Streptophyta</taxon>
        <taxon>Embryophyta</taxon>
        <taxon>Tracheophyta</taxon>
        <taxon>Spermatophyta</taxon>
        <taxon>Magnoliopsida</taxon>
        <taxon>eudicotyledons</taxon>
        <taxon>Gunneridae</taxon>
        <taxon>Pentapetalae</taxon>
        <taxon>rosids</taxon>
        <taxon>malvids</taxon>
        <taxon>Malvales</taxon>
        <taxon>Malvaceae</taxon>
        <taxon>Grewioideae</taxon>
        <taxon>Apeibeae</taxon>
        <taxon>Corchorus</taxon>
    </lineage>
</organism>
<accession>A0A1R3IUJ6</accession>
<dbReference type="Proteomes" id="UP000188268">
    <property type="component" value="Unassembled WGS sequence"/>
</dbReference>
<evidence type="ECO:0000313" key="1">
    <source>
        <dbReference type="EMBL" id="OMO86180.1"/>
    </source>
</evidence>
<dbReference type="Gramene" id="OMO86180">
    <property type="protein sequence ID" value="OMO86180"/>
    <property type="gene ID" value="CCACVL1_09750"/>
</dbReference>